<feature type="compositionally biased region" description="Acidic residues" evidence="1">
    <location>
        <begin position="102"/>
        <end position="124"/>
    </location>
</feature>
<feature type="region of interest" description="Disordered" evidence="1">
    <location>
        <begin position="48"/>
        <end position="68"/>
    </location>
</feature>
<proteinExistence type="predicted"/>
<feature type="region of interest" description="Disordered" evidence="1">
    <location>
        <begin position="80"/>
        <end position="124"/>
    </location>
</feature>
<accession>A0AA39UEM7</accession>
<reference evidence="2" key="1">
    <citation type="submission" date="2023-06" db="EMBL/GenBank/DDBJ databases">
        <authorList>
            <consortium name="Lawrence Berkeley National Laboratory"/>
            <person name="Ahrendt S."/>
            <person name="Sahu N."/>
            <person name="Indic B."/>
            <person name="Wong-Bajracharya J."/>
            <person name="Merenyi Z."/>
            <person name="Ke H.-M."/>
            <person name="Monk M."/>
            <person name="Kocsube S."/>
            <person name="Drula E."/>
            <person name="Lipzen A."/>
            <person name="Balint B."/>
            <person name="Henrissat B."/>
            <person name="Andreopoulos B."/>
            <person name="Martin F.M."/>
            <person name="Harder C.B."/>
            <person name="Rigling D."/>
            <person name="Ford K.L."/>
            <person name="Foster G.D."/>
            <person name="Pangilinan J."/>
            <person name="Papanicolaou A."/>
            <person name="Barry K."/>
            <person name="LaButti K."/>
            <person name="Viragh M."/>
            <person name="Koriabine M."/>
            <person name="Yan M."/>
            <person name="Riley R."/>
            <person name="Champramary S."/>
            <person name="Plett K.L."/>
            <person name="Tsai I.J."/>
            <person name="Slot J."/>
            <person name="Sipos G."/>
            <person name="Plett J."/>
            <person name="Nagy L.G."/>
            <person name="Grigoriev I.V."/>
        </authorList>
    </citation>
    <scope>NUCLEOTIDE SEQUENCE</scope>
    <source>
        <strain evidence="2">HWK02</strain>
    </source>
</reference>
<name>A0AA39UEM7_9AGAR</name>
<comment type="caution">
    <text evidence="2">The sequence shown here is derived from an EMBL/GenBank/DDBJ whole genome shotgun (WGS) entry which is preliminary data.</text>
</comment>
<evidence type="ECO:0000313" key="2">
    <source>
        <dbReference type="EMBL" id="KAK0484078.1"/>
    </source>
</evidence>
<protein>
    <submittedName>
        <fullName evidence="2">Uncharacterized protein</fullName>
    </submittedName>
</protein>
<dbReference type="Proteomes" id="UP001175228">
    <property type="component" value="Unassembled WGS sequence"/>
</dbReference>
<gene>
    <name evidence="2" type="ORF">EDD18DRAFT_1361922</name>
</gene>
<sequence length="343" mass="38712">MEPLHRHYSRKIIIRLAILEGSSHPPPVCTDPSHLDIVVLPLKDQPTAEVVQPHASTSAHPDLPSRARSPMDVMDYNLDSVTDRAIGKNTSGEDSSRAEAEQSCDEDGDIEMEDGDDAGGDDECRDIETEAGAKAILESSGFVVDSTYRAIVCIECHDVIWHKDVYNHRKKLHREYYKHSSRAIGKRRLELCVMRLQADRPRYPSPDSEAIQRVEYLKVEMFWGCGVSGCSYRRLWPSEHSCTQNHGKTAHCDLSHVERRPVQVPGYCFTRLKRKSLYVRVDQATKSSTLPSDGVLALILQHSKARGVGDPQKKLVVSDKRELTEVLYHGEWVKMLQDVAFVL</sequence>
<dbReference type="EMBL" id="JAUEPU010000059">
    <property type="protein sequence ID" value="KAK0484078.1"/>
    <property type="molecule type" value="Genomic_DNA"/>
</dbReference>
<keyword evidence="3" id="KW-1185">Reference proteome</keyword>
<organism evidence="2 3">
    <name type="scientific">Armillaria luteobubalina</name>
    <dbReference type="NCBI Taxonomy" id="153913"/>
    <lineage>
        <taxon>Eukaryota</taxon>
        <taxon>Fungi</taxon>
        <taxon>Dikarya</taxon>
        <taxon>Basidiomycota</taxon>
        <taxon>Agaricomycotina</taxon>
        <taxon>Agaricomycetes</taxon>
        <taxon>Agaricomycetidae</taxon>
        <taxon>Agaricales</taxon>
        <taxon>Marasmiineae</taxon>
        <taxon>Physalacriaceae</taxon>
        <taxon>Armillaria</taxon>
    </lineage>
</organism>
<dbReference type="AlphaFoldDB" id="A0AA39UEM7"/>
<evidence type="ECO:0000256" key="1">
    <source>
        <dbReference type="SAM" id="MobiDB-lite"/>
    </source>
</evidence>
<evidence type="ECO:0000313" key="3">
    <source>
        <dbReference type="Proteomes" id="UP001175228"/>
    </source>
</evidence>